<evidence type="ECO:0000313" key="1">
    <source>
        <dbReference type="EMBL" id="PAU73308.1"/>
    </source>
</evidence>
<dbReference type="Proteomes" id="UP000218675">
    <property type="component" value="Unassembled WGS sequence"/>
</dbReference>
<accession>A0ABX4HLD0</accession>
<gene>
    <name evidence="1" type="ORF">CK497_01515</name>
</gene>
<dbReference type="EMBL" id="NSKA01000001">
    <property type="protein sequence ID" value="PAU73308.1"/>
    <property type="molecule type" value="Genomic_DNA"/>
</dbReference>
<proteinExistence type="predicted"/>
<protein>
    <submittedName>
        <fullName evidence="1">Uncharacterized protein</fullName>
    </submittedName>
</protein>
<keyword evidence="2" id="KW-1185">Reference proteome</keyword>
<evidence type="ECO:0000313" key="2">
    <source>
        <dbReference type="Proteomes" id="UP000218675"/>
    </source>
</evidence>
<name>A0ABX4HLD0_9GAMM</name>
<sequence length="61" mass="6666">MNYLLTAFALTTLGTLAAIALLSGGKYQDEKRAICAAKCSKNHKVGKNEQINAQKNKQREV</sequence>
<organism evidence="1 2">
    <name type="scientific">Vreelandella alkaliphila</name>
    <dbReference type="NCBI Taxonomy" id="272774"/>
    <lineage>
        <taxon>Bacteria</taxon>
        <taxon>Pseudomonadati</taxon>
        <taxon>Pseudomonadota</taxon>
        <taxon>Gammaproteobacteria</taxon>
        <taxon>Oceanospirillales</taxon>
        <taxon>Halomonadaceae</taxon>
        <taxon>Vreelandella</taxon>
    </lineage>
</organism>
<comment type="caution">
    <text evidence="1">The sequence shown here is derived from an EMBL/GenBank/DDBJ whole genome shotgun (WGS) entry which is preliminary data.</text>
</comment>
<reference evidence="1 2" key="1">
    <citation type="submission" date="2017-08" db="EMBL/GenBank/DDBJ databases">
        <title>Halomonas binhaiensis sp. nov., isolated from saline alkaline soil.</title>
        <authorList>
            <person name="Wang D."/>
            <person name="Zhang G."/>
        </authorList>
    </citation>
    <scope>NUCLEOTIDE SEQUENCE [LARGE SCALE GENOMIC DNA]</scope>
    <source>
        <strain evidence="1 2">WN018</strain>
    </source>
</reference>